<protein>
    <submittedName>
        <fullName evidence="1">Uncharacterized protein</fullName>
    </submittedName>
</protein>
<dbReference type="Proteomes" id="UP000053235">
    <property type="component" value="Unassembled WGS sequence"/>
</dbReference>
<dbReference type="AlphaFoldDB" id="A0A0M6ZU83"/>
<keyword evidence="2" id="KW-1185">Reference proteome</keyword>
<reference evidence="2" key="1">
    <citation type="submission" date="2015-07" db="EMBL/GenBank/DDBJ databases">
        <authorList>
            <person name="Rodrigo-Torres Lidia"/>
            <person name="Arahal R.David."/>
        </authorList>
    </citation>
    <scope>NUCLEOTIDE SEQUENCE [LARGE SCALE GENOMIC DNA]</scope>
    <source>
        <strain evidence="2">CECT 5112</strain>
    </source>
</reference>
<sequence length="93" mass="10868">MKRFIFLNAFKNLVSCFLFEGRSKRSEVPDPRSENELSRLDLCRMLNWEKQNILRLRIRNSSLSNRSALTRTAQKKSSVFCRLFKKIALVGSA</sequence>
<evidence type="ECO:0000313" key="2">
    <source>
        <dbReference type="Proteomes" id="UP000053235"/>
    </source>
</evidence>
<gene>
    <name evidence="1" type="ORF">LAX5112_00778</name>
</gene>
<dbReference type="STRING" id="388408.LAX5112_00778"/>
<accession>A0A0M6ZU83</accession>
<dbReference type="EMBL" id="CXWD01000003">
    <property type="protein sequence ID" value="CTQ65847.1"/>
    <property type="molecule type" value="Genomic_DNA"/>
</dbReference>
<proteinExistence type="predicted"/>
<name>A0A0M6ZU83_9HYPH</name>
<evidence type="ECO:0000313" key="1">
    <source>
        <dbReference type="EMBL" id="CTQ65847.1"/>
    </source>
</evidence>
<organism evidence="1 2">
    <name type="scientific">Roseibium alexandrii</name>
    <dbReference type="NCBI Taxonomy" id="388408"/>
    <lineage>
        <taxon>Bacteria</taxon>
        <taxon>Pseudomonadati</taxon>
        <taxon>Pseudomonadota</taxon>
        <taxon>Alphaproteobacteria</taxon>
        <taxon>Hyphomicrobiales</taxon>
        <taxon>Stappiaceae</taxon>
        <taxon>Roseibium</taxon>
    </lineage>
</organism>